<accession>A0A7X0M857</accession>
<organism evidence="1 2">
    <name type="scientific">Sphaerisporangium rubeum</name>
    <dbReference type="NCBI Taxonomy" id="321317"/>
    <lineage>
        <taxon>Bacteria</taxon>
        <taxon>Bacillati</taxon>
        <taxon>Actinomycetota</taxon>
        <taxon>Actinomycetes</taxon>
        <taxon>Streptosporangiales</taxon>
        <taxon>Streptosporangiaceae</taxon>
        <taxon>Sphaerisporangium</taxon>
    </lineage>
</organism>
<evidence type="ECO:0000313" key="1">
    <source>
        <dbReference type="EMBL" id="MBB6475473.1"/>
    </source>
</evidence>
<reference evidence="1 2" key="1">
    <citation type="submission" date="2020-08" db="EMBL/GenBank/DDBJ databases">
        <title>Sequencing the genomes of 1000 actinobacteria strains.</title>
        <authorList>
            <person name="Klenk H.-P."/>
        </authorList>
    </citation>
    <scope>NUCLEOTIDE SEQUENCE [LARGE SCALE GENOMIC DNA]</scope>
    <source>
        <strain evidence="1 2">DSM 44936</strain>
    </source>
</reference>
<dbReference type="RefSeq" id="WP_184984824.1">
    <property type="nucleotide sequence ID" value="NZ_BAAALO010000007.1"/>
</dbReference>
<sequence length="169" mass="17561">MDARGGLVPALWSGTSTAVKLLIASLAFAGAYSGVEATRGDAAPPVSAHAPRTVVLSARAMPAEETRVPATGVISVAAEPGTGCVRTYRAQSVVESGGGDAVLYGWRLQRWSATGREWLPYTASATAGFAGGDRAVTWQPRIVDNPGLYRVQLAVNGKAVVSEKFRVSC</sequence>
<keyword evidence="2" id="KW-1185">Reference proteome</keyword>
<comment type="caution">
    <text evidence="1">The sequence shown here is derived from an EMBL/GenBank/DDBJ whole genome shotgun (WGS) entry which is preliminary data.</text>
</comment>
<dbReference type="AlphaFoldDB" id="A0A7X0M857"/>
<dbReference type="Proteomes" id="UP000555564">
    <property type="component" value="Unassembled WGS sequence"/>
</dbReference>
<proteinExistence type="predicted"/>
<name>A0A7X0M857_9ACTN</name>
<protein>
    <submittedName>
        <fullName evidence="1">Uncharacterized protein</fullName>
    </submittedName>
</protein>
<gene>
    <name evidence="1" type="ORF">BJ992_004904</name>
</gene>
<dbReference type="EMBL" id="JACHIU010000001">
    <property type="protein sequence ID" value="MBB6475473.1"/>
    <property type="molecule type" value="Genomic_DNA"/>
</dbReference>
<evidence type="ECO:0000313" key="2">
    <source>
        <dbReference type="Proteomes" id="UP000555564"/>
    </source>
</evidence>